<reference evidence="2 3" key="1">
    <citation type="submission" date="2018-08" db="EMBL/GenBank/DDBJ databases">
        <title>Recombination of ecologically and evolutionarily significant loci maintains genetic cohesion in the Pseudomonas syringae species complex.</title>
        <authorList>
            <person name="Dillon M."/>
            <person name="Thakur S."/>
            <person name="Almeida R.N.D."/>
            <person name="Weir B.S."/>
            <person name="Guttman D.S."/>
        </authorList>
    </citation>
    <scope>NUCLEOTIDE SEQUENCE [LARGE SCALE GENOMIC DNA]</scope>
    <source>
        <strain evidence="2 3">ICMP 3946</strain>
    </source>
</reference>
<name>A0AB74AD88_PSESX</name>
<sequence length="200" mass="23295">MKNMREFYAIGYNPGSEGVPYFFDLEWVPDLPTFHYPSGNPIEHSLTSHYRAIADTPKINADWLPDHFLASKKLLEICDHLRCSYISRPIELNIQGKVSEKEYFFFVASDRINAIDLDMSTFTLDTNPKIDASIFNAPTYERIEKLVLLKNIESDLFYFEEIRKIVCSSDFREACIEKGLSGLSFKKLDEDYQYAPWDDF</sequence>
<dbReference type="AlphaFoldDB" id="A0AB74AD88"/>
<dbReference type="InterPro" id="IPR012433">
    <property type="entry name" value="Imm11"/>
</dbReference>
<feature type="domain" description="Immunity MXAN-0049 protein" evidence="1">
    <location>
        <begin position="88"/>
        <end position="188"/>
    </location>
</feature>
<comment type="caution">
    <text evidence="2">The sequence shown here is derived from an EMBL/GenBank/DDBJ whole genome shotgun (WGS) entry which is preliminary data.</text>
</comment>
<evidence type="ECO:0000259" key="1">
    <source>
        <dbReference type="Pfam" id="PF07791"/>
    </source>
</evidence>
<dbReference type="EMBL" id="RBNO01000002">
    <property type="protein sequence ID" value="RML29417.1"/>
    <property type="molecule type" value="Genomic_DNA"/>
</dbReference>
<organism evidence="2 3">
    <name type="scientific">Pseudomonas syringae pv. lapsa</name>
    <dbReference type="NCBI Taxonomy" id="199201"/>
    <lineage>
        <taxon>Bacteria</taxon>
        <taxon>Pseudomonadati</taxon>
        <taxon>Pseudomonadota</taxon>
        <taxon>Gammaproteobacteria</taxon>
        <taxon>Pseudomonadales</taxon>
        <taxon>Pseudomonadaceae</taxon>
        <taxon>Pseudomonas</taxon>
        <taxon>Pseudomonas syringae</taxon>
    </lineage>
</organism>
<proteinExistence type="predicted"/>
<gene>
    <name evidence="2" type="ORF">ALQ98_100691</name>
</gene>
<evidence type="ECO:0000313" key="3">
    <source>
        <dbReference type="Proteomes" id="UP000267978"/>
    </source>
</evidence>
<protein>
    <recommendedName>
        <fullName evidence="1">Immunity MXAN-0049 protein domain-containing protein</fullName>
    </recommendedName>
</protein>
<evidence type="ECO:0000313" key="2">
    <source>
        <dbReference type="EMBL" id="RML29417.1"/>
    </source>
</evidence>
<dbReference type="Proteomes" id="UP000267978">
    <property type="component" value="Unassembled WGS sequence"/>
</dbReference>
<dbReference type="Pfam" id="PF07791">
    <property type="entry name" value="Imm11"/>
    <property type="match status" value="1"/>
</dbReference>
<accession>A0AB74AD88</accession>